<feature type="compositionally biased region" description="Basic and acidic residues" evidence="8">
    <location>
        <begin position="624"/>
        <end position="635"/>
    </location>
</feature>
<dbReference type="GO" id="GO:0005634">
    <property type="term" value="C:nucleus"/>
    <property type="evidence" value="ECO:0007669"/>
    <property type="project" value="UniProtKB-SubCell"/>
</dbReference>
<evidence type="ECO:0000313" key="10">
    <source>
        <dbReference type="EMBL" id="KAL3745564.1"/>
    </source>
</evidence>
<keyword evidence="6" id="KW-0539">Nucleus</keyword>
<dbReference type="SUPFAM" id="SSF48371">
    <property type="entry name" value="ARM repeat"/>
    <property type="match status" value="1"/>
</dbReference>
<feature type="compositionally biased region" description="Basic and acidic residues" evidence="8">
    <location>
        <begin position="470"/>
        <end position="493"/>
    </location>
</feature>
<keyword evidence="5" id="KW-0234">DNA repair</keyword>
<dbReference type="PANTHER" id="PTHR12663:SF3">
    <property type="entry name" value="SISTER CHROMATID COHESION PROTEIN PDS5 HOMOLOG C"/>
    <property type="match status" value="1"/>
</dbReference>
<feature type="compositionally biased region" description="Basic and acidic residues" evidence="8">
    <location>
        <begin position="762"/>
        <end position="779"/>
    </location>
</feature>
<evidence type="ECO:0000256" key="7">
    <source>
        <dbReference type="ARBA" id="ARBA00023306"/>
    </source>
</evidence>
<evidence type="ECO:0000313" key="11">
    <source>
        <dbReference type="Proteomes" id="UP001634007"/>
    </source>
</evidence>
<protein>
    <recommendedName>
        <fullName evidence="9">PTM/DIR17-like Tudor domain-containing protein</fullName>
    </recommendedName>
</protein>
<dbReference type="InterPro" id="IPR047365">
    <property type="entry name" value="Tudor_AtPTM-like"/>
</dbReference>
<feature type="compositionally biased region" description="Low complexity" evidence="8">
    <location>
        <begin position="741"/>
        <end position="752"/>
    </location>
</feature>
<feature type="compositionally biased region" description="Basic and acidic residues" evidence="8">
    <location>
        <begin position="315"/>
        <end position="324"/>
    </location>
</feature>
<evidence type="ECO:0000256" key="3">
    <source>
        <dbReference type="ARBA" id="ARBA00022763"/>
    </source>
</evidence>
<comment type="subcellular location">
    <subcellularLocation>
        <location evidence="1">Nucleus</location>
    </subcellularLocation>
</comment>
<feature type="compositionally biased region" description="Acidic residues" evidence="8">
    <location>
        <begin position="867"/>
        <end position="878"/>
    </location>
</feature>
<feature type="domain" description="PTM/DIR17-like Tudor" evidence="9">
    <location>
        <begin position="654"/>
        <end position="688"/>
    </location>
</feature>
<dbReference type="Proteomes" id="UP001634007">
    <property type="component" value="Unassembled WGS sequence"/>
</dbReference>
<comment type="caution">
    <text evidence="10">The sequence shown here is derived from an EMBL/GenBank/DDBJ whole genome shotgun (WGS) entry which is preliminary data.</text>
</comment>
<keyword evidence="3" id="KW-0227">DNA damage</keyword>
<dbReference type="GO" id="GO:0051301">
    <property type="term" value="P:cell division"/>
    <property type="evidence" value="ECO:0007669"/>
    <property type="project" value="UniProtKB-KW"/>
</dbReference>
<dbReference type="GO" id="GO:0035825">
    <property type="term" value="P:homologous recombination"/>
    <property type="evidence" value="ECO:0007669"/>
    <property type="project" value="UniProtKB-ARBA"/>
</dbReference>
<feature type="compositionally biased region" description="Low complexity" evidence="8">
    <location>
        <begin position="852"/>
        <end position="862"/>
    </location>
</feature>
<dbReference type="CDD" id="cd20404">
    <property type="entry name" value="Tudor_Agenet_AtEML-like"/>
    <property type="match status" value="1"/>
</dbReference>
<proteinExistence type="predicted"/>
<accession>A0ABD3L0U8</accession>
<evidence type="ECO:0000259" key="9">
    <source>
        <dbReference type="Pfam" id="PF21743"/>
    </source>
</evidence>
<dbReference type="Gene3D" id="2.30.30.140">
    <property type="match status" value="1"/>
</dbReference>
<feature type="compositionally biased region" description="Basic and acidic residues" evidence="8">
    <location>
        <begin position="603"/>
        <end position="617"/>
    </location>
</feature>
<feature type="region of interest" description="Disordered" evidence="8">
    <location>
        <begin position="258"/>
        <end position="635"/>
    </location>
</feature>
<dbReference type="GO" id="GO:0006281">
    <property type="term" value="P:DNA repair"/>
    <property type="evidence" value="ECO:0007669"/>
    <property type="project" value="UniProtKB-KW"/>
</dbReference>
<feature type="compositionally biased region" description="Polar residues" evidence="8">
    <location>
        <begin position="325"/>
        <end position="335"/>
    </location>
</feature>
<dbReference type="InterPro" id="IPR011989">
    <property type="entry name" value="ARM-like"/>
</dbReference>
<dbReference type="AlphaFoldDB" id="A0ABD3L0U8"/>
<feature type="compositionally biased region" description="Basic and acidic residues" evidence="8">
    <location>
        <begin position="264"/>
        <end position="277"/>
    </location>
</feature>
<feature type="compositionally biased region" description="Basic and acidic residues" evidence="8">
    <location>
        <begin position="819"/>
        <end position="837"/>
    </location>
</feature>
<feature type="compositionally biased region" description="Basic and acidic residues" evidence="8">
    <location>
        <begin position="575"/>
        <end position="592"/>
    </location>
</feature>
<feature type="compositionally biased region" description="Basic and acidic residues" evidence="8">
    <location>
        <begin position="697"/>
        <end position="710"/>
    </location>
</feature>
<keyword evidence="11" id="KW-1185">Reference proteome</keyword>
<evidence type="ECO:0000256" key="4">
    <source>
        <dbReference type="ARBA" id="ARBA00022776"/>
    </source>
</evidence>
<evidence type="ECO:0000256" key="2">
    <source>
        <dbReference type="ARBA" id="ARBA00022618"/>
    </source>
</evidence>
<feature type="compositionally biased region" description="Basic and acidic residues" evidence="8">
    <location>
        <begin position="559"/>
        <end position="568"/>
    </location>
</feature>
<dbReference type="InterPro" id="IPR039776">
    <property type="entry name" value="Pds5"/>
</dbReference>
<evidence type="ECO:0000256" key="5">
    <source>
        <dbReference type="ARBA" id="ARBA00023204"/>
    </source>
</evidence>
<organism evidence="10 11">
    <name type="scientific">Eucalyptus globulus</name>
    <name type="common">Tasmanian blue gum</name>
    <dbReference type="NCBI Taxonomy" id="34317"/>
    <lineage>
        <taxon>Eukaryota</taxon>
        <taxon>Viridiplantae</taxon>
        <taxon>Streptophyta</taxon>
        <taxon>Embryophyta</taxon>
        <taxon>Tracheophyta</taxon>
        <taxon>Spermatophyta</taxon>
        <taxon>Magnoliopsida</taxon>
        <taxon>eudicotyledons</taxon>
        <taxon>Gunneridae</taxon>
        <taxon>Pentapetalae</taxon>
        <taxon>rosids</taxon>
        <taxon>malvids</taxon>
        <taxon>Myrtales</taxon>
        <taxon>Myrtaceae</taxon>
        <taxon>Myrtoideae</taxon>
        <taxon>Eucalypteae</taxon>
        <taxon>Eucalyptus</taxon>
    </lineage>
</organism>
<dbReference type="EMBL" id="JBJKBG010000003">
    <property type="protein sequence ID" value="KAL3745564.1"/>
    <property type="molecule type" value="Genomic_DNA"/>
</dbReference>
<feature type="compositionally biased region" description="Polar residues" evidence="8">
    <location>
        <begin position="362"/>
        <end position="371"/>
    </location>
</feature>
<dbReference type="SUPFAM" id="SSF63748">
    <property type="entry name" value="Tudor/PWWP/MBT"/>
    <property type="match status" value="1"/>
</dbReference>
<keyword evidence="7" id="KW-0131">Cell cycle</keyword>
<feature type="compositionally biased region" description="Basic and acidic residues" evidence="8">
    <location>
        <begin position="540"/>
        <end position="549"/>
    </location>
</feature>
<name>A0ABD3L0U8_EUCGL</name>
<feature type="region of interest" description="Disordered" evidence="8">
    <location>
        <begin position="697"/>
        <end position="909"/>
    </location>
</feature>
<feature type="compositionally biased region" description="Basic and acidic residues" evidence="8">
    <location>
        <begin position="376"/>
        <end position="393"/>
    </location>
</feature>
<evidence type="ECO:0000256" key="6">
    <source>
        <dbReference type="ARBA" id="ARBA00023242"/>
    </source>
</evidence>
<evidence type="ECO:0000256" key="8">
    <source>
        <dbReference type="SAM" id="MobiDB-lite"/>
    </source>
</evidence>
<feature type="compositionally biased region" description="Polar residues" evidence="8">
    <location>
        <begin position="780"/>
        <end position="789"/>
    </location>
</feature>
<reference evidence="10 11" key="1">
    <citation type="submission" date="2024-11" db="EMBL/GenBank/DDBJ databases">
        <title>Chromosome-level genome assembly of Eucalyptus globulus Labill. provides insights into its genome evolution.</title>
        <authorList>
            <person name="Li X."/>
        </authorList>
    </citation>
    <scope>NUCLEOTIDE SEQUENCE [LARGE SCALE GENOMIC DNA]</scope>
    <source>
        <strain evidence="10">CL2024</strain>
        <tissue evidence="10">Fresh tender leaves</tissue>
    </source>
</reference>
<gene>
    <name evidence="10" type="ORF">ACJRO7_014647</name>
</gene>
<feature type="compositionally biased region" description="Basic and acidic residues" evidence="8">
    <location>
        <begin position="339"/>
        <end position="354"/>
    </location>
</feature>
<evidence type="ECO:0000256" key="1">
    <source>
        <dbReference type="ARBA" id="ARBA00004123"/>
    </source>
</evidence>
<dbReference type="GO" id="GO:0007064">
    <property type="term" value="P:mitotic sister chromatid cohesion"/>
    <property type="evidence" value="ECO:0007669"/>
    <property type="project" value="UniProtKB-ARBA"/>
</dbReference>
<feature type="compositionally biased region" description="Basic and acidic residues" evidence="8">
    <location>
        <begin position="402"/>
        <end position="448"/>
    </location>
</feature>
<keyword evidence="4" id="KW-0498">Mitosis</keyword>
<dbReference type="Pfam" id="PF20168">
    <property type="entry name" value="PDS5"/>
    <property type="match status" value="1"/>
</dbReference>
<dbReference type="Gene3D" id="1.25.10.10">
    <property type="entry name" value="Leucine-rich Repeat Variant"/>
    <property type="match status" value="1"/>
</dbReference>
<feature type="compositionally biased region" description="Polar residues" evidence="8">
    <location>
        <begin position="809"/>
        <end position="818"/>
    </location>
</feature>
<dbReference type="Pfam" id="PF21743">
    <property type="entry name" value="PTM_DIR17_Tudor"/>
    <property type="match status" value="1"/>
</dbReference>
<keyword evidence="2" id="KW-0132">Cell division</keyword>
<sequence>MSSSSSDRELEEQLAEAGRILLEPPPAVDELLPLLDRVETYLSRVEQSPSKSMQKALSSSQKALVEDGLFRHADVDVRVAVASCISEITRISAPEAPYDDDQMKEVFQLIVSSFQNLSDKSSRSYVKRASILETVAKVRSCVVMLDLECDNLILEMFEHFLKEIREHHPENVFTSMETIMTLVIEESEDISPELLSPVLASVKKDNEDVLPIAKKLGEKVLEKCAVKLRPYLAQALKSSGVVLDDYSKVIASICQDSNGAAEETNVHDDMEKERLAEEPSNQDVPAPGESPKTVVNNGSTQLDKDDSSVDPVSLNKEEENKESAPKTTDASSNGDLDQLDNKKAQKEESKPEPAKKKRGRRTNMSSRSAKPSNIARVDDKDAEIVKDTEKEPGNDAPSLPDEDLKCEAKIPSQSEKEGVSEPSTDKAADDESKDDESKHDESKHDESKVSALPPLTEEIPDKSQPQEAGSPKDKEDSAEEVKPSSVDISKKESAGTAGLQVETDTKRVDDSTDDVSSKERTITVEEMSKEDDATSGSDVKMLKQPEKKVNASTSSGEGISRKKPEDRRKNTKSRLASEKNVKKSTGKPEKKGTPSSPKGVKKPVKDEKYLGETSKDNFKRKRSSGKEEVSQDSDAKNYGADLIGLKIKVWWPLDKQYYEGVVKAFDSVRKKHKVIYEDGDMETLNLEEEKWKFVEGDFGDKGQVADRDSSDASPEMPLKKKAKLKPGLASAKKVKMDMPSKKSGGVSSGKSKAPAATTSGHKSREGRKTDGNFEKDRTPKSTGKATLKTSGKAKETELMTLKTGKSKANDSSARSVPTKSDREIQKGDKSMRADKSTSKGKGPRSFGKANTSSSGKLKLGSPKPKEDEIEDDDSEETPEVPLSKKARLSESSKAQGGKSSTGKKRRKGA</sequence>
<dbReference type="InterPro" id="IPR016024">
    <property type="entry name" value="ARM-type_fold"/>
</dbReference>
<feature type="compositionally biased region" description="Basic and acidic residues" evidence="8">
    <location>
        <begin position="503"/>
        <end position="532"/>
    </location>
</feature>
<dbReference type="PANTHER" id="PTHR12663">
    <property type="entry name" value="ANDROGEN INDUCED INHIBITOR OF PROLIFERATION AS3 / PDS5-RELATED"/>
    <property type="match status" value="1"/>
</dbReference>